<evidence type="ECO:0000313" key="4">
    <source>
        <dbReference type="Proteomes" id="UP000182409"/>
    </source>
</evidence>
<dbReference type="CDD" id="cd11301">
    <property type="entry name" value="Fut1_Fut2_like"/>
    <property type="match status" value="1"/>
</dbReference>
<name>A0A1H4IZ26_9BACT</name>
<dbReference type="Pfam" id="PF01531">
    <property type="entry name" value="Glyco_transf_11"/>
    <property type="match status" value="1"/>
</dbReference>
<dbReference type="PANTHER" id="PTHR11927">
    <property type="entry name" value="GALACTOSIDE 2-L-FUCOSYLTRANSFERASE"/>
    <property type="match status" value="1"/>
</dbReference>
<organism evidence="3 4">
    <name type="scientific">Terriglobus roseus</name>
    <dbReference type="NCBI Taxonomy" id="392734"/>
    <lineage>
        <taxon>Bacteria</taxon>
        <taxon>Pseudomonadati</taxon>
        <taxon>Acidobacteriota</taxon>
        <taxon>Terriglobia</taxon>
        <taxon>Terriglobales</taxon>
        <taxon>Acidobacteriaceae</taxon>
        <taxon>Terriglobus</taxon>
    </lineage>
</organism>
<dbReference type="RefSeq" id="WP_074651961.1">
    <property type="nucleotide sequence ID" value="NZ_FNSD01000001.1"/>
</dbReference>
<evidence type="ECO:0000313" key="3">
    <source>
        <dbReference type="EMBL" id="SEB39293.1"/>
    </source>
</evidence>
<accession>A0A1H4IZ26</accession>
<dbReference type="OrthoDB" id="9794601at2"/>
<keyword evidence="1" id="KW-0328">Glycosyltransferase</keyword>
<evidence type="ECO:0000256" key="1">
    <source>
        <dbReference type="ARBA" id="ARBA00022676"/>
    </source>
</evidence>
<protein>
    <submittedName>
        <fullName evidence="3">Glycosyl transferase family 11</fullName>
    </submittedName>
</protein>
<dbReference type="PANTHER" id="PTHR11927:SF9">
    <property type="entry name" value="L-FUCOSYLTRANSFERASE"/>
    <property type="match status" value="1"/>
</dbReference>
<dbReference type="EMBL" id="FNSD01000001">
    <property type="protein sequence ID" value="SEB39293.1"/>
    <property type="molecule type" value="Genomic_DNA"/>
</dbReference>
<gene>
    <name evidence="3" type="ORF">SAMN05443244_0224</name>
</gene>
<reference evidence="3 4" key="1">
    <citation type="submission" date="2016-10" db="EMBL/GenBank/DDBJ databases">
        <authorList>
            <person name="de Groot N.N."/>
        </authorList>
    </citation>
    <scope>NUCLEOTIDE SEQUENCE [LARGE SCALE GENOMIC DNA]</scope>
    <source>
        <strain evidence="3 4">AB35.6</strain>
    </source>
</reference>
<proteinExistence type="predicted"/>
<dbReference type="InterPro" id="IPR002516">
    <property type="entry name" value="Glyco_trans_11"/>
</dbReference>
<dbReference type="Proteomes" id="UP000182409">
    <property type="component" value="Unassembled WGS sequence"/>
</dbReference>
<sequence>MTKPSVLDLADERETATEVEAAPSLPKEGAWNRGRLIVNCDGGLGNQMFEYAAGLYFAREFSRTLEVLKPIAAHQQWNGYRRPFQLSEFCITAPVREAGILDRLLVSRSAKTRRLRGMLRSLLGAEALEEPQAYTWQPARIGTSLQRSAYLVGYWQAAAYVEAVAPQVREQFALKQPLKEHNLRFADKIRRLLCPVSVHVRMGDYTLIRHATGNEKTVSQVLSWEYYKRAIVALEAACDSSFTLVVFSDDPPKARELLGGIANCIFVEGNGPDTAQEEMMLMSLYRHHIIANSSFSWWGAWLNEKSDKRVFAPRFWGNTPDSYFPDLYPAGWETVQNL</sequence>
<dbReference type="AlphaFoldDB" id="A0A1H4IZ26"/>
<keyword evidence="2 3" id="KW-0808">Transferase</keyword>
<dbReference type="GO" id="GO:0008107">
    <property type="term" value="F:galactoside 2-alpha-L-fucosyltransferase activity"/>
    <property type="evidence" value="ECO:0007669"/>
    <property type="project" value="InterPro"/>
</dbReference>
<evidence type="ECO:0000256" key="2">
    <source>
        <dbReference type="ARBA" id="ARBA00022679"/>
    </source>
</evidence>
<dbReference type="GO" id="GO:0016020">
    <property type="term" value="C:membrane"/>
    <property type="evidence" value="ECO:0007669"/>
    <property type="project" value="InterPro"/>
</dbReference>
<dbReference type="GO" id="GO:0005975">
    <property type="term" value="P:carbohydrate metabolic process"/>
    <property type="evidence" value="ECO:0007669"/>
    <property type="project" value="InterPro"/>
</dbReference>